<evidence type="ECO:0000313" key="3">
    <source>
        <dbReference type="EMBL" id="ASB88730.1"/>
    </source>
</evidence>
<dbReference type="InterPro" id="IPR023842">
    <property type="entry name" value="Bacillithiol_biosynth_BshB1"/>
</dbReference>
<dbReference type="PANTHER" id="PTHR12993:SF30">
    <property type="entry name" value="N-ACETYL-ALPHA-D-GLUCOSAMINYL L-MALATE DEACETYLASE 1"/>
    <property type="match status" value="1"/>
</dbReference>
<gene>
    <name evidence="3" type="ORF">S101395_02222</name>
</gene>
<evidence type="ECO:0000256" key="1">
    <source>
        <dbReference type="ARBA" id="ARBA00001947"/>
    </source>
</evidence>
<keyword evidence="4" id="KW-1185">Reference proteome</keyword>
<dbReference type="EMBL" id="CP021920">
    <property type="protein sequence ID" value="ASB88730.1"/>
    <property type="molecule type" value="Genomic_DNA"/>
</dbReference>
<dbReference type="Gene3D" id="3.40.50.10320">
    <property type="entry name" value="LmbE-like"/>
    <property type="match status" value="1"/>
</dbReference>
<comment type="catalytic activity">
    <reaction evidence="2">
        <text>(S)-malyl N-acetyl-alpha-D-glucosaminide + H2O = (S)-malyl alpha-D-glucosaminide + acetate</text>
        <dbReference type="Rhea" id="RHEA:33411"/>
        <dbReference type="ChEBI" id="CHEBI:15377"/>
        <dbReference type="ChEBI" id="CHEBI:30089"/>
        <dbReference type="ChEBI" id="CHEBI:64870"/>
        <dbReference type="ChEBI" id="CHEBI:64871"/>
    </reaction>
</comment>
<dbReference type="InterPro" id="IPR003737">
    <property type="entry name" value="GlcNAc_PI_deacetylase-related"/>
</dbReference>
<dbReference type="PANTHER" id="PTHR12993">
    <property type="entry name" value="N-ACETYLGLUCOSAMINYL-PHOSPHATIDYLINOSITOL DE-N-ACETYLASE-RELATED"/>
    <property type="match status" value="1"/>
</dbReference>
<reference evidence="3 4" key="1">
    <citation type="submission" date="2017-06" db="EMBL/GenBank/DDBJ databases">
        <title>Genome sequence of Bacillus sonorensis strain SRCM101395.</title>
        <authorList>
            <person name="Cho S.H."/>
        </authorList>
    </citation>
    <scope>NUCLEOTIDE SEQUENCE [LARGE SCALE GENOMIC DNA]</scope>
    <source>
        <strain evidence="3 4">SRCM101395</strain>
    </source>
</reference>
<comment type="cofactor">
    <cofactor evidence="1">
        <name>Zn(2+)</name>
        <dbReference type="ChEBI" id="CHEBI:29105"/>
    </cofactor>
</comment>
<dbReference type="InterPro" id="IPR024078">
    <property type="entry name" value="LmbE-like_dom_sf"/>
</dbReference>
<name>A0ABN5AIN4_9BACI</name>
<proteinExistence type="predicted"/>
<dbReference type="Pfam" id="PF02585">
    <property type="entry name" value="PIG-L"/>
    <property type="match status" value="1"/>
</dbReference>
<evidence type="ECO:0000256" key="2">
    <source>
        <dbReference type="ARBA" id="ARBA00024609"/>
    </source>
</evidence>
<sequence>MSLESLCMAGIKMLDILAFGAHSDDVEIGMGGTIAKYSKKGFRIGICDLTEAELSSNGTVDTRKSEAALAAEILGASPRVSLALPDRGLFVNQAAVREAVTVIRKYKPKLVFVPYQKDRHPDHGHAAEIVEEAVFSAGIHKYQDAEDLPAHKVQNMYYYMINGFHKPEFVIDISDTMEQKTAALRAYKSQFSRSEHSVETPLTNGYIETVEAREKLLGKEAGVTYAEGFFSKRTLLLNNDLFGG</sequence>
<organism evidence="3 4">
    <name type="scientific">Bacillus sonorensis</name>
    <dbReference type="NCBI Taxonomy" id="119858"/>
    <lineage>
        <taxon>Bacteria</taxon>
        <taxon>Bacillati</taxon>
        <taxon>Bacillota</taxon>
        <taxon>Bacilli</taxon>
        <taxon>Bacillales</taxon>
        <taxon>Bacillaceae</taxon>
        <taxon>Bacillus</taxon>
    </lineage>
</organism>
<dbReference type="SUPFAM" id="SSF102588">
    <property type="entry name" value="LmbE-like"/>
    <property type="match status" value="1"/>
</dbReference>
<dbReference type="NCBIfam" id="TIGR04001">
    <property type="entry name" value="thiol_BshB1"/>
    <property type="match status" value="1"/>
</dbReference>
<dbReference type="Proteomes" id="UP000196877">
    <property type="component" value="Chromosome"/>
</dbReference>
<protein>
    <submittedName>
        <fullName evidence="3">N-acetyl-alpha-D-glucosaminyl L-malate deacetylase</fullName>
    </submittedName>
</protein>
<accession>A0ABN5AIN4</accession>
<evidence type="ECO:0000313" key="4">
    <source>
        <dbReference type="Proteomes" id="UP000196877"/>
    </source>
</evidence>